<reference evidence="1" key="1">
    <citation type="journal article" date="2013" name="Environ. Microbiol.">
        <title>Seasonally variable intestinal metagenomes of the red palm weevil (Rhynchophorus ferrugineus).</title>
        <authorList>
            <person name="Jia S."/>
            <person name="Zhang X."/>
            <person name="Zhang G."/>
            <person name="Yin A."/>
            <person name="Zhang S."/>
            <person name="Li F."/>
            <person name="Wang L."/>
            <person name="Zhao D."/>
            <person name="Yun Q."/>
            <person name="Tala"/>
            <person name="Wang J."/>
            <person name="Sun G."/>
            <person name="Baabdullah M."/>
            <person name="Yu X."/>
            <person name="Hu S."/>
            <person name="Al-Mssallem I.S."/>
            <person name="Yu J."/>
        </authorList>
    </citation>
    <scope>NUCLEOTIDE SEQUENCE</scope>
</reference>
<proteinExistence type="predicted"/>
<accession>A0A060C1N3</accession>
<dbReference type="EMBL" id="KF121847">
    <property type="protein sequence ID" value="AIA89139.1"/>
    <property type="molecule type" value="Genomic_DNA"/>
</dbReference>
<sequence length="36" mass="3815">RGFSTHPLVSSPQLGRALLEGYEAGHPQIAELLGRG</sequence>
<protein>
    <submittedName>
        <fullName evidence="1">CAZy families GH4 protein</fullName>
    </submittedName>
</protein>
<name>A0A060C1N3_9MICO</name>
<feature type="non-terminal residue" evidence="1">
    <location>
        <position position="1"/>
    </location>
</feature>
<dbReference type="AlphaFoldDB" id="A0A060C1N3"/>
<evidence type="ECO:0000313" key="1">
    <source>
        <dbReference type="EMBL" id="AIA89139.1"/>
    </source>
</evidence>
<organism evidence="1">
    <name type="scientific">uncultured Brachybacterium sp</name>
    <dbReference type="NCBI Taxonomy" id="189680"/>
    <lineage>
        <taxon>Bacteria</taxon>
        <taxon>Bacillati</taxon>
        <taxon>Actinomycetota</taxon>
        <taxon>Actinomycetes</taxon>
        <taxon>Micrococcales</taxon>
        <taxon>Dermabacteraceae</taxon>
        <taxon>Brachybacterium</taxon>
        <taxon>environmental samples</taxon>
    </lineage>
</organism>